<dbReference type="SUPFAM" id="SSF53822">
    <property type="entry name" value="Periplasmic binding protein-like I"/>
    <property type="match status" value="1"/>
</dbReference>
<dbReference type="GO" id="GO:0000976">
    <property type="term" value="F:transcription cis-regulatory region binding"/>
    <property type="evidence" value="ECO:0007669"/>
    <property type="project" value="TreeGrafter"/>
</dbReference>
<dbReference type="PANTHER" id="PTHR30146:SF155">
    <property type="entry name" value="ALANINE RACEMASE"/>
    <property type="match status" value="1"/>
</dbReference>
<dbReference type="InterPro" id="IPR028082">
    <property type="entry name" value="Peripla_BP_I"/>
</dbReference>
<dbReference type="Gene3D" id="3.40.50.2300">
    <property type="match status" value="2"/>
</dbReference>
<dbReference type="InterPro" id="IPR010982">
    <property type="entry name" value="Lambda_DNA-bd_dom_sf"/>
</dbReference>
<dbReference type="PROSITE" id="PS50932">
    <property type="entry name" value="HTH_LACI_2"/>
    <property type="match status" value="1"/>
</dbReference>
<dbReference type="OrthoDB" id="234496at2"/>
<proteinExistence type="predicted"/>
<dbReference type="InterPro" id="IPR046335">
    <property type="entry name" value="LacI/GalR-like_sensor"/>
</dbReference>
<keyword evidence="7" id="KW-1185">Reference proteome</keyword>
<dbReference type="CDD" id="cd01392">
    <property type="entry name" value="HTH_LacI"/>
    <property type="match status" value="1"/>
</dbReference>
<sequence>MTTLKDLSRHLNLSVTQVSRALNGYADVSEATRARVLAAASELAYQPNLSARKLVSGRSGIVGLVLQGTPASMTGDHFLTVIGGLSAEFSRRELQFVLHMADPEEDVIEVYRRLIDGGGLDGFVLIEPVTDDRRVAYLAQRGIPVIVHGRLFGGPAHAYYDIDNAEVGRVLTRHLLRHGHRRIAFLNGSPQRAYSEARRRGHVEALEEAGLPFDPGLHITASMDEKHGLVSAVKLFSGPAPHPTAVIASHLKIARGLVQGLSALGLRVPDDVSIVAHDDQLSDLAATGFEPPLTTTTSPIYDSWAPLADGLARLIAGAPIPAVQHTAAVDFVERGSVAAPRNERPAPRKNHHGDTR</sequence>
<feature type="region of interest" description="Disordered" evidence="4">
    <location>
        <begin position="334"/>
        <end position="356"/>
    </location>
</feature>
<evidence type="ECO:0000256" key="1">
    <source>
        <dbReference type="ARBA" id="ARBA00023015"/>
    </source>
</evidence>
<dbReference type="CDD" id="cd20010">
    <property type="entry name" value="PBP1_AglR-like"/>
    <property type="match status" value="1"/>
</dbReference>
<keyword evidence="2" id="KW-0238">DNA-binding</keyword>
<evidence type="ECO:0000313" key="6">
    <source>
        <dbReference type="EMBL" id="SHI63208.1"/>
    </source>
</evidence>
<keyword evidence="3" id="KW-0804">Transcription</keyword>
<gene>
    <name evidence="6" type="ORF">SAMN05444417_1311</name>
</gene>
<evidence type="ECO:0000256" key="3">
    <source>
        <dbReference type="ARBA" id="ARBA00023163"/>
    </source>
</evidence>
<reference evidence="6 7" key="1">
    <citation type="submission" date="2016-11" db="EMBL/GenBank/DDBJ databases">
        <authorList>
            <person name="Jaros S."/>
            <person name="Januszkiewicz K."/>
            <person name="Wedrychowicz H."/>
        </authorList>
    </citation>
    <scope>NUCLEOTIDE SEQUENCE [LARGE SCALE GENOMIC DNA]</scope>
    <source>
        <strain evidence="6 7">DSM 100565</strain>
    </source>
</reference>
<dbReference type="AlphaFoldDB" id="A0A1M6CR46"/>
<feature type="compositionally biased region" description="Basic and acidic residues" evidence="4">
    <location>
        <begin position="341"/>
        <end position="356"/>
    </location>
</feature>
<dbReference type="SUPFAM" id="SSF47413">
    <property type="entry name" value="lambda repressor-like DNA-binding domains"/>
    <property type="match status" value="1"/>
</dbReference>
<dbReference type="PANTHER" id="PTHR30146">
    <property type="entry name" value="LACI-RELATED TRANSCRIPTIONAL REPRESSOR"/>
    <property type="match status" value="1"/>
</dbReference>
<evidence type="ECO:0000256" key="4">
    <source>
        <dbReference type="SAM" id="MobiDB-lite"/>
    </source>
</evidence>
<dbReference type="Pfam" id="PF00356">
    <property type="entry name" value="LacI"/>
    <property type="match status" value="1"/>
</dbReference>
<dbReference type="SMART" id="SM00354">
    <property type="entry name" value="HTH_LACI"/>
    <property type="match status" value="1"/>
</dbReference>
<dbReference type="Pfam" id="PF13377">
    <property type="entry name" value="Peripla_BP_3"/>
    <property type="match status" value="1"/>
</dbReference>
<accession>A0A1M6CR46</accession>
<evidence type="ECO:0000256" key="2">
    <source>
        <dbReference type="ARBA" id="ARBA00023125"/>
    </source>
</evidence>
<dbReference type="Proteomes" id="UP000184292">
    <property type="component" value="Unassembled WGS sequence"/>
</dbReference>
<evidence type="ECO:0000313" key="7">
    <source>
        <dbReference type="Proteomes" id="UP000184292"/>
    </source>
</evidence>
<dbReference type="GO" id="GO:0003700">
    <property type="term" value="F:DNA-binding transcription factor activity"/>
    <property type="evidence" value="ECO:0007669"/>
    <property type="project" value="TreeGrafter"/>
</dbReference>
<dbReference type="Gene3D" id="1.10.260.40">
    <property type="entry name" value="lambda repressor-like DNA-binding domains"/>
    <property type="match status" value="1"/>
</dbReference>
<dbReference type="InterPro" id="IPR000843">
    <property type="entry name" value="HTH_LacI"/>
</dbReference>
<name>A0A1M6CR46_9RHOB</name>
<evidence type="ECO:0000259" key="5">
    <source>
        <dbReference type="PROSITE" id="PS50932"/>
    </source>
</evidence>
<protein>
    <submittedName>
        <fullName evidence="6">Transcriptional regulator, LacI family</fullName>
    </submittedName>
</protein>
<keyword evidence="1" id="KW-0805">Transcription regulation</keyword>
<feature type="domain" description="HTH lacI-type" evidence="5">
    <location>
        <begin position="2"/>
        <end position="56"/>
    </location>
</feature>
<dbReference type="STRING" id="1447782.SAMN05444417_1311"/>
<dbReference type="EMBL" id="FQYO01000002">
    <property type="protein sequence ID" value="SHI63208.1"/>
    <property type="molecule type" value="Genomic_DNA"/>
</dbReference>
<dbReference type="RefSeq" id="WP_073327100.1">
    <property type="nucleotide sequence ID" value="NZ_FQYO01000002.1"/>
</dbReference>
<organism evidence="6 7">
    <name type="scientific">Wenxinia saemankumensis</name>
    <dbReference type="NCBI Taxonomy" id="1447782"/>
    <lineage>
        <taxon>Bacteria</taxon>
        <taxon>Pseudomonadati</taxon>
        <taxon>Pseudomonadota</taxon>
        <taxon>Alphaproteobacteria</taxon>
        <taxon>Rhodobacterales</taxon>
        <taxon>Roseobacteraceae</taxon>
        <taxon>Wenxinia</taxon>
    </lineage>
</organism>